<organism evidence="1 2">
    <name type="scientific">Candidatus Scalindua rubra</name>
    <dbReference type="NCBI Taxonomy" id="1872076"/>
    <lineage>
        <taxon>Bacteria</taxon>
        <taxon>Pseudomonadati</taxon>
        <taxon>Planctomycetota</taxon>
        <taxon>Candidatus Brocadiia</taxon>
        <taxon>Candidatus Brocadiales</taxon>
        <taxon>Candidatus Scalinduaceae</taxon>
        <taxon>Candidatus Scalindua</taxon>
    </lineage>
</organism>
<proteinExistence type="predicted"/>
<reference evidence="1 2" key="1">
    <citation type="submission" date="2016-07" db="EMBL/GenBank/DDBJ databases">
        <title>Draft genome of Scalindua rubra, obtained from a brine-seawater interface in the Red Sea, sheds light on salt adaptation in anammox bacteria.</title>
        <authorList>
            <person name="Speth D.R."/>
            <person name="Lagkouvardos I."/>
            <person name="Wang Y."/>
            <person name="Qian P.-Y."/>
            <person name="Dutilh B.E."/>
            <person name="Jetten M.S."/>
        </authorList>
    </citation>
    <scope>NUCLEOTIDE SEQUENCE [LARGE SCALE GENOMIC DNA]</scope>
    <source>
        <strain evidence="1">BSI-1</strain>
    </source>
</reference>
<dbReference type="AlphaFoldDB" id="A0A1E3XCR4"/>
<protein>
    <submittedName>
        <fullName evidence="1">Uncharacterized protein</fullName>
    </submittedName>
</protein>
<sequence length="41" mass="4663">MVTTTERKKTTYVDYLKIKDNNRYEVLGGDLKMVPAPSTVS</sequence>
<accession>A0A1E3XCR4</accession>
<evidence type="ECO:0000313" key="2">
    <source>
        <dbReference type="Proteomes" id="UP000094056"/>
    </source>
</evidence>
<dbReference type="EMBL" id="MAYW01000030">
    <property type="protein sequence ID" value="ODS33378.1"/>
    <property type="molecule type" value="Genomic_DNA"/>
</dbReference>
<name>A0A1E3XCR4_9BACT</name>
<dbReference type="Proteomes" id="UP000094056">
    <property type="component" value="Unassembled WGS sequence"/>
</dbReference>
<gene>
    <name evidence="1" type="ORF">SCARUB_01487</name>
</gene>
<comment type="caution">
    <text evidence="1">The sequence shown here is derived from an EMBL/GenBank/DDBJ whole genome shotgun (WGS) entry which is preliminary data.</text>
</comment>
<evidence type="ECO:0000313" key="1">
    <source>
        <dbReference type="EMBL" id="ODS33378.1"/>
    </source>
</evidence>